<dbReference type="Gene3D" id="3.40.250.10">
    <property type="entry name" value="Rhodanese-like domain"/>
    <property type="match status" value="1"/>
</dbReference>
<dbReference type="InterPro" id="IPR050229">
    <property type="entry name" value="GlpE_sulfurtransferase"/>
</dbReference>
<name>A0ABW1IQL9_9BACL</name>
<dbReference type="RefSeq" id="WP_379894716.1">
    <property type="nucleotide sequence ID" value="NZ_CBCSCT010000043.1"/>
</dbReference>
<dbReference type="Proteomes" id="UP001596250">
    <property type="component" value="Unassembled WGS sequence"/>
</dbReference>
<keyword evidence="3" id="KW-1185">Reference proteome</keyword>
<comment type="caution">
    <text evidence="2">The sequence shown here is derived from an EMBL/GenBank/DDBJ whole genome shotgun (WGS) entry which is preliminary data.</text>
</comment>
<dbReference type="SMART" id="SM00450">
    <property type="entry name" value="RHOD"/>
    <property type="match status" value="1"/>
</dbReference>
<reference evidence="3" key="1">
    <citation type="journal article" date="2019" name="Int. J. Syst. Evol. Microbiol.">
        <title>The Global Catalogue of Microorganisms (GCM) 10K type strain sequencing project: providing services to taxonomists for standard genome sequencing and annotation.</title>
        <authorList>
            <consortium name="The Broad Institute Genomics Platform"/>
            <consortium name="The Broad Institute Genome Sequencing Center for Infectious Disease"/>
            <person name="Wu L."/>
            <person name="Ma J."/>
        </authorList>
    </citation>
    <scope>NUCLEOTIDE SEQUENCE [LARGE SCALE GENOMIC DNA]</scope>
    <source>
        <strain evidence="3">CCM 8749</strain>
    </source>
</reference>
<dbReference type="EMBL" id="JBHSQV010000160">
    <property type="protein sequence ID" value="MFC5987353.1"/>
    <property type="molecule type" value="Genomic_DNA"/>
</dbReference>
<dbReference type="PANTHER" id="PTHR43031:SF17">
    <property type="entry name" value="SULFURTRANSFERASE YTWF-RELATED"/>
    <property type="match status" value="1"/>
</dbReference>
<dbReference type="SUPFAM" id="SSF52821">
    <property type="entry name" value="Rhodanese/Cell cycle control phosphatase"/>
    <property type="match status" value="1"/>
</dbReference>
<sequence>MNYKTITPQEVKNKLSQGEDLYIIDVREDEEVIHGMIPGAKHIPMGEIPNRLDEIPKDQEIIFVCRSGGRSGRVCEYLNHFGYSHIINMEGGMLEYAQDE</sequence>
<protein>
    <submittedName>
        <fullName evidence="2">Rhodanese-like domain-containing protein</fullName>
    </submittedName>
</protein>
<evidence type="ECO:0000259" key="1">
    <source>
        <dbReference type="PROSITE" id="PS50206"/>
    </source>
</evidence>
<dbReference type="InterPro" id="IPR001763">
    <property type="entry name" value="Rhodanese-like_dom"/>
</dbReference>
<dbReference type="PANTHER" id="PTHR43031">
    <property type="entry name" value="FAD-DEPENDENT OXIDOREDUCTASE"/>
    <property type="match status" value="1"/>
</dbReference>
<organism evidence="2 3">
    <name type="scientific">Marinicrinis lubricantis</name>
    <dbReference type="NCBI Taxonomy" id="2086470"/>
    <lineage>
        <taxon>Bacteria</taxon>
        <taxon>Bacillati</taxon>
        <taxon>Bacillota</taxon>
        <taxon>Bacilli</taxon>
        <taxon>Bacillales</taxon>
        <taxon>Paenibacillaceae</taxon>
    </lineage>
</organism>
<accession>A0ABW1IQL9</accession>
<feature type="domain" description="Rhodanese" evidence="1">
    <location>
        <begin position="17"/>
        <end position="100"/>
    </location>
</feature>
<gene>
    <name evidence="2" type="ORF">ACFPXP_13155</name>
</gene>
<evidence type="ECO:0000313" key="3">
    <source>
        <dbReference type="Proteomes" id="UP001596250"/>
    </source>
</evidence>
<proteinExistence type="predicted"/>
<dbReference type="InterPro" id="IPR036873">
    <property type="entry name" value="Rhodanese-like_dom_sf"/>
</dbReference>
<dbReference type="CDD" id="cd00158">
    <property type="entry name" value="RHOD"/>
    <property type="match status" value="1"/>
</dbReference>
<dbReference type="PROSITE" id="PS50206">
    <property type="entry name" value="RHODANESE_3"/>
    <property type="match status" value="1"/>
</dbReference>
<dbReference type="Pfam" id="PF00581">
    <property type="entry name" value="Rhodanese"/>
    <property type="match status" value="1"/>
</dbReference>
<evidence type="ECO:0000313" key="2">
    <source>
        <dbReference type="EMBL" id="MFC5987353.1"/>
    </source>
</evidence>